<evidence type="ECO:0000256" key="6">
    <source>
        <dbReference type="ARBA" id="ARBA00048793"/>
    </source>
</evidence>
<dbReference type="EMBL" id="NRSG01000064">
    <property type="protein sequence ID" value="MBK1658720.1"/>
    <property type="molecule type" value="Genomic_DNA"/>
</dbReference>
<dbReference type="Pfam" id="PF02558">
    <property type="entry name" value="ApbA"/>
    <property type="match status" value="1"/>
</dbReference>
<sequence length="331" mass="33819">MRVCVYGAGAIGGHIAARLARGGAEVSVIARGAHLRAIQAEGLAVEAADGTLRCRPRATDDPTTLGPQDAVIVTVKAPALPQVAAGIAPLLGPDTPVAFVMNGVPWWYLDRTPRDGRRLPLLDPGDALRDSIGIPRSLGGVVYSAASVVAPGVVRALAPDSRVVLGELDGAMTPRLAALAQAIAAGGMHGDAVPDIRRAVWTKLLGNLTTGPLCLLGRCSMRDALAAPAVRDAALAIAREAMAVAAALGEPIGGDTPEGRIARSATLHHRPSILQDLEAGRPMEVEALFLAPLALAREAGVATPMLDLVVALAVQAAREAGLYGPQAEASA</sequence>
<evidence type="ECO:0000256" key="1">
    <source>
        <dbReference type="ARBA" id="ARBA00004994"/>
    </source>
</evidence>
<comment type="pathway">
    <text evidence="1">Cofactor biosynthesis; (R)-pantothenate biosynthesis; (R)-pantoate from 3-methyl-2-oxobutanoate: step 2/2.</text>
</comment>
<dbReference type="InterPro" id="IPR008927">
    <property type="entry name" value="6-PGluconate_DH-like_C_sf"/>
</dbReference>
<comment type="caution">
    <text evidence="9">The sequence shown here is derived from an EMBL/GenBank/DDBJ whole genome shotgun (WGS) entry which is preliminary data.</text>
</comment>
<protein>
    <recommendedName>
        <fullName evidence="3">2-dehydropantoate 2-reductase</fullName>
        <ecNumber evidence="2">1.1.1.169</ecNumber>
    </recommendedName>
    <alternativeName>
        <fullName evidence="5">Ketopantoate reductase</fullName>
    </alternativeName>
</protein>
<dbReference type="Proteomes" id="UP000697995">
    <property type="component" value="Unassembled WGS sequence"/>
</dbReference>
<feature type="domain" description="Ketopantoate reductase C-terminal" evidence="8">
    <location>
        <begin position="195"/>
        <end position="313"/>
    </location>
</feature>
<dbReference type="InterPro" id="IPR013328">
    <property type="entry name" value="6PGD_dom2"/>
</dbReference>
<dbReference type="InterPro" id="IPR013332">
    <property type="entry name" value="KPR_N"/>
</dbReference>
<proteinExistence type="predicted"/>
<evidence type="ECO:0000259" key="7">
    <source>
        <dbReference type="Pfam" id="PF02558"/>
    </source>
</evidence>
<dbReference type="InterPro" id="IPR051402">
    <property type="entry name" value="KPR-Related"/>
</dbReference>
<dbReference type="Pfam" id="PF08546">
    <property type="entry name" value="ApbA_C"/>
    <property type="match status" value="1"/>
</dbReference>
<reference evidence="9 10" key="1">
    <citation type="journal article" date="2020" name="Microorganisms">
        <title>Osmotic Adaptation and Compatible Solute Biosynthesis of Phototrophic Bacteria as Revealed from Genome Analyses.</title>
        <authorList>
            <person name="Imhoff J.F."/>
            <person name="Rahn T."/>
            <person name="Kunzel S."/>
            <person name="Keller A."/>
            <person name="Neulinger S.C."/>
        </authorList>
    </citation>
    <scope>NUCLEOTIDE SEQUENCE [LARGE SCALE GENOMIC DNA]</scope>
    <source>
        <strain evidence="9 10">DSM 15382</strain>
    </source>
</reference>
<keyword evidence="4" id="KW-0566">Pantothenate biosynthesis</keyword>
<evidence type="ECO:0000256" key="5">
    <source>
        <dbReference type="ARBA" id="ARBA00032024"/>
    </source>
</evidence>
<dbReference type="InterPro" id="IPR036291">
    <property type="entry name" value="NAD(P)-bd_dom_sf"/>
</dbReference>
<dbReference type="Gene3D" id="3.40.50.720">
    <property type="entry name" value="NAD(P)-binding Rossmann-like Domain"/>
    <property type="match status" value="1"/>
</dbReference>
<feature type="domain" description="Ketopantoate reductase N-terminal" evidence="7">
    <location>
        <begin position="3"/>
        <end position="169"/>
    </location>
</feature>
<comment type="catalytic activity">
    <reaction evidence="6">
        <text>(R)-pantoate + NADP(+) = 2-dehydropantoate + NADPH + H(+)</text>
        <dbReference type="Rhea" id="RHEA:16233"/>
        <dbReference type="ChEBI" id="CHEBI:11561"/>
        <dbReference type="ChEBI" id="CHEBI:15378"/>
        <dbReference type="ChEBI" id="CHEBI:15980"/>
        <dbReference type="ChEBI" id="CHEBI:57783"/>
        <dbReference type="ChEBI" id="CHEBI:58349"/>
        <dbReference type="EC" id="1.1.1.169"/>
    </reaction>
</comment>
<dbReference type="SUPFAM" id="SSF51735">
    <property type="entry name" value="NAD(P)-binding Rossmann-fold domains"/>
    <property type="match status" value="1"/>
</dbReference>
<dbReference type="InterPro" id="IPR013752">
    <property type="entry name" value="KPA_reductase"/>
</dbReference>
<evidence type="ECO:0000313" key="9">
    <source>
        <dbReference type="EMBL" id="MBK1658720.1"/>
    </source>
</evidence>
<evidence type="ECO:0000256" key="3">
    <source>
        <dbReference type="ARBA" id="ARBA00019465"/>
    </source>
</evidence>
<evidence type="ECO:0000313" key="10">
    <source>
        <dbReference type="Proteomes" id="UP000697995"/>
    </source>
</evidence>
<gene>
    <name evidence="9" type="ORF">CKO45_10805</name>
</gene>
<evidence type="ECO:0000256" key="2">
    <source>
        <dbReference type="ARBA" id="ARBA00013014"/>
    </source>
</evidence>
<dbReference type="PANTHER" id="PTHR21708:SF45">
    <property type="entry name" value="2-DEHYDROPANTOATE 2-REDUCTASE"/>
    <property type="match status" value="1"/>
</dbReference>
<organism evidence="9 10">
    <name type="scientific">Paracraurococcus ruber</name>
    <dbReference type="NCBI Taxonomy" id="77675"/>
    <lineage>
        <taxon>Bacteria</taxon>
        <taxon>Pseudomonadati</taxon>
        <taxon>Pseudomonadota</taxon>
        <taxon>Alphaproteobacteria</taxon>
        <taxon>Acetobacterales</taxon>
        <taxon>Roseomonadaceae</taxon>
        <taxon>Paracraurococcus</taxon>
    </lineage>
</organism>
<dbReference type="Gene3D" id="1.10.1040.10">
    <property type="entry name" value="N-(1-d-carboxylethyl)-l-norvaline Dehydrogenase, domain 2"/>
    <property type="match status" value="1"/>
</dbReference>
<dbReference type="RefSeq" id="WP_133220611.1">
    <property type="nucleotide sequence ID" value="NZ_NRSG01000064.1"/>
</dbReference>
<keyword evidence="10" id="KW-1185">Reference proteome</keyword>
<name>A0ABS1CWC8_9PROT</name>
<evidence type="ECO:0000256" key="4">
    <source>
        <dbReference type="ARBA" id="ARBA00022655"/>
    </source>
</evidence>
<evidence type="ECO:0000259" key="8">
    <source>
        <dbReference type="Pfam" id="PF08546"/>
    </source>
</evidence>
<dbReference type="EC" id="1.1.1.169" evidence="2"/>
<dbReference type="PANTHER" id="PTHR21708">
    <property type="entry name" value="PROBABLE 2-DEHYDROPANTOATE 2-REDUCTASE"/>
    <property type="match status" value="1"/>
</dbReference>
<dbReference type="SUPFAM" id="SSF48179">
    <property type="entry name" value="6-phosphogluconate dehydrogenase C-terminal domain-like"/>
    <property type="match status" value="1"/>
</dbReference>
<dbReference type="NCBIfam" id="NF005089">
    <property type="entry name" value="PRK06522.1-4"/>
    <property type="match status" value="1"/>
</dbReference>
<accession>A0ABS1CWC8</accession>